<evidence type="ECO:0000256" key="8">
    <source>
        <dbReference type="ARBA" id="ARBA00023033"/>
    </source>
</evidence>
<evidence type="ECO:0000256" key="7">
    <source>
        <dbReference type="ARBA" id="ARBA00023004"/>
    </source>
</evidence>
<dbReference type="AlphaFoldDB" id="A0A9Q0CDT5"/>
<reference evidence="12" key="1">
    <citation type="journal article" date="2022" name="Cell">
        <title>Repeat-based holocentromeres influence genome architecture and karyotype evolution.</title>
        <authorList>
            <person name="Hofstatter P.G."/>
            <person name="Thangavel G."/>
            <person name="Lux T."/>
            <person name="Neumann P."/>
            <person name="Vondrak T."/>
            <person name="Novak P."/>
            <person name="Zhang M."/>
            <person name="Costa L."/>
            <person name="Castellani M."/>
            <person name="Scott A."/>
            <person name="Toegelov H."/>
            <person name="Fuchs J."/>
            <person name="Mata-Sucre Y."/>
            <person name="Dias Y."/>
            <person name="Vanzela A.L.L."/>
            <person name="Huettel B."/>
            <person name="Almeida C.C.S."/>
            <person name="Simkova H."/>
            <person name="Souza G."/>
            <person name="Pedrosa-Harand A."/>
            <person name="Macas J."/>
            <person name="Mayer K.F.X."/>
            <person name="Houben A."/>
            <person name="Marques A."/>
        </authorList>
    </citation>
    <scope>NUCLEOTIDE SEQUENCE</scope>
    <source>
        <strain evidence="12">RhyBre1mFocal</strain>
    </source>
</reference>
<dbReference type="PROSITE" id="PS00086">
    <property type="entry name" value="CYTOCHROME_P450"/>
    <property type="match status" value="1"/>
</dbReference>
<comment type="similarity">
    <text evidence="2 10">Belongs to the cytochrome P450 family.</text>
</comment>
<keyword evidence="8 10" id="KW-0503">Monooxygenase</keyword>
<dbReference type="SUPFAM" id="SSF48264">
    <property type="entry name" value="Cytochrome P450"/>
    <property type="match status" value="1"/>
</dbReference>
<dbReference type="EMBL" id="JAMQYH010000003">
    <property type="protein sequence ID" value="KAJ1692061.1"/>
    <property type="molecule type" value="Genomic_DNA"/>
</dbReference>
<dbReference type="GO" id="GO:0016705">
    <property type="term" value="F:oxidoreductase activity, acting on paired donors, with incorporation or reduction of molecular oxygen"/>
    <property type="evidence" value="ECO:0007669"/>
    <property type="project" value="InterPro"/>
</dbReference>
<dbReference type="PANTHER" id="PTHR47944">
    <property type="entry name" value="CYTOCHROME P450 98A9"/>
    <property type="match status" value="1"/>
</dbReference>
<dbReference type="Pfam" id="PF00067">
    <property type="entry name" value="p450"/>
    <property type="match status" value="1"/>
</dbReference>
<keyword evidence="7 9" id="KW-0408">Iron</keyword>
<evidence type="ECO:0000313" key="12">
    <source>
        <dbReference type="EMBL" id="KAJ1692061.1"/>
    </source>
</evidence>
<evidence type="ECO:0000256" key="2">
    <source>
        <dbReference type="ARBA" id="ARBA00010617"/>
    </source>
</evidence>
<sequence>MDASSLPLPLKDILFFSFLFLLLHYLFSLLFPSTSKSTSSNLPPGPRGYPVVGCLPLLGANPHHSLARLARQYGPIMHLKMGKHHVIVASTASAACVFLKALDAYFSDRPVDAAPIRLAYGAQDLVFAQYSPRWKLLRKICNLHMLGPKALKTNSKIRRSEMAHMVRSMHDSSQRGEPVKLIEMLSALLANIIGQVALSRRVFDTANAEAAEFKDMVVELFKEGGKFNMGDYIPAFAWLDVQGLEKRMKGLQRRFDEMLTRMVREHEMSAAEREGNPDLLDIATAYMHEETRDGVRLTHVNIKGLLLNLLAAGTDTTSTTIEWAVAELLQNPSILKRVQAEMDSVIGRDRRLEESDISNLPYLRAICKETFRKHPSTPLNLPRLCTQDCQADSYFIPKNSRLLLNIWAIGRDPDVWENPLEFNPDRFMGPKGTAIEPNGNHFELITFGAGRRMCAGDRMGVLMVEFALGTLLHCFDLDLPKGVELNMDEAFGLALPKAVPVSAVLKPRLAAHAYL</sequence>
<protein>
    <submittedName>
        <fullName evidence="12">Uncharacterized protein</fullName>
    </submittedName>
</protein>
<evidence type="ECO:0000256" key="4">
    <source>
        <dbReference type="ARBA" id="ARBA00022723"/>
    </source>
</evidence>
<dbReference type="InterPro" id="IPR001128">
    <property type="entry name" value="Cyt_P450"/>
</dbReference>
<dbReference type="Gene3D" id="1.10.630.10">
    <property type="entry name" value="Cytochrome P450"/>
    <property type="match status" value="1"/>
</dbReference>
<evidence type="ECO:0000256" key="1">
    <source>
        <dbReference type="ARBA" id="ARBA00001971"/>
    </source>
</evidence>
<feature type="transmembrane region" description="Helical" evidence="11">
    <location>
        <begin position="12"/>
        <end position="31"/>
    </location>
</feature>
<evidence type="ECO:0000256" key="6">
    <source>
        <dbReference type="ARBA" id="ARBA00023002"/>
    </source>
</evidence>
<dbReference type="PRINTS" id="PR00385">
    <property type="entry name" value="P450"/>
</dbReference>
<dbReference type="InterPro" id="IPR002401">
    <property type="entry name" value="Cyt_P450_E_grp-I"/>
</dbReference>
<dbReference type="PRINTS" id="PR00463">
    <property type="entry name" value="EP450I"/>
</dbReference>
<dbReference type="OrthoDB" id="2789670at2759"/>
<dbReference type="InterPro" id="IPR036396">
    <property type="entry name" value="Cyt_P450_sf"/>
</dbReference>
<comment type="caution">
    <text evidence="12">The sequence shown here is derived from an EMBL/GenBank/DDBJ whole genome shotgun (WGS) entry which is preliminary data.</text>
</comment>
<evidence type="ECO:0000256" key="3">
    <source>
        <dbReference type="ARBA" id="ARBA00022617"/>
    </source>
</evidence>
<keyword evidence="11" id="KW-0812">Transmembrane</keyword>
<evidence type="ECO:0000256" key="9">
    <source>
        <dbReference type="PIRSR" id="PIRSR602401-1"/>
    </source>
</evidence>
<dbReference type="GO" id="GO:0020037">
    <property type="term" value="F:heme binding"/>
    <property type="evidence" value="ECO:0007669"/>
    <property type="project" value="InterPro"/>
</dbReference>
<dbReference type="GO" id="GO:0005506">
    <property type="term" value="F:iron ion binding"/>
    <property type="evidence" value="ECO:0007669"/>
    <property type="project" value="InterPro"/>
</dbReference>
<dbReference type="FunFam" id="1.10.630.10:FF:000126">
    <property type="entry name" value="Predicted protein"/>
    <property type="match status" value="1"/>
</dbReference>
<dbReference type="InterPro" id="IPR017972">
    <property type="entry name" value="Cyt_P450_CS"/>
</dbReference>
<gene>
    <name evidence="12" type="ORF">LUZ63_008759</name>
</gene>
<keyword evidence="5" id="KW-0521">NADP</keyword>
<name>A0A9Q0CDT5_9POAL</name>
<dbReference type="Proteomes" id="UP001151287">
    <property type="component" value="Unassembled WGS sequence"/>
</dbReference>
<proteinExistence type="inferred from homology"/>
<feature type="binding site" description="axial binding residue" evidence="9">
    <location>
        <position position="454"/>
    </location>
    <ligand>
        <name>heme</name>
        <dbReference type="ChEBI" id="CHEBI:30413"/>
    </ligand>
    <ligandPart>
        <name>Fe</name>
        <dbReference type="ChEBI" id="CHEBI:18248"/>
    </ligandPart>
</feature>
<keyword evidence="3 9" id="KW-0349">Heme</keyword>
<keyword evidence="11" id="KW-1133">Transmembrane helix</keyword>
<evidence type="ECO:0000256" key="11">
    <source>
        <dbReference type="SAM" id="Phobius"/>
    </source>
</evidence>
<dbReference type="GO" id="GO:0004497">
    <property type="term" value="F:monooxygenase activity"/>
    <property type="evidence" value="ECO:0007669"/>
    <property type="project" value="UniProtKB-KW"/>
</dbReference>
<organism evidence="12 13">
    <name type="scientific">Rhynchospora breviuscula</name>
    <dbReference type="NCBI Taxonomy" id="2022672"/>
    <lineage>
        <taxon>Eukaryota</taxon>
        <taxon>Viridiplantae</taxon>
        <taxon>Streptophyta</taxon>
        <taxon>Embryophyta</taxon>
        <taxon>Tracheophyta</taxon>
        <taxon>Spermatophyta</taxon>
        <taxon>Magnoliopsida</taxon>
        <taxon>Liliopsida</taxon>
        <taxon>Poales</taxon>
        <taxon>Cyperaceae</taxon>
        <taxon>Cyperoideae</taxon>
        <taxon>Rhynchosporeae</taxon>
        <taxon>Rhynchospora</taxon>
    </lineage>
</organism>
<comment type="cofactor">
    <cofactor evidence="1 9">
        <name>heme</name>
        <dbReference type="ChEBI" id="CHEBI:30413"/>
    </cofactor>
</comment>
<evidence type="ECO:0000256" key="5">
    <source>
        <dbReference type="ARBA" id="ARBA00022857"/>
    </source>
</evidence>
<keyword evidence="4 9" id="KW-0479">Metal-binding</keyword>
<keyword evidence="6 10" id="KW-0560">Oxidoreductase</keyword>
<keyword evidence="13" id="KW-1185">Reference proteome</keyword>
<evidence type="ECO:0000256" key="10">
    <source>
        <dbReference type="RuleBase" id="RU000461"/>
    </source>
</evidence>
<dbReference type="PANTHER" id="PTHR47944:SF18">
    <property type="entry name" value="FLAVONOID 3'-MONOOXYGENASE"/>
    <property type="match status" value="1"/>
</dbReference>
<keyword evidence="11" id="KW-0472">Membrane</keyword>
<accession>A0A9Q0CDT5</accession>
<evidence type="ECO:0000313" key="13">
    <source>
        <dbReference type="Proteomes" id="UP001151287"/>
    </source>
</evidence>